<gene>
    <name evidence="2" type="ORF">IAB46_13570</name>
</gene>
<reference evidence="2" key="1">
    <citation type="submission" date="2020-10" db="EMBL/GenBank/DDBJ databases">
        <authorList>
            <person name="Gilroy R."/>
        </authorList>
    </citation>
    <scope>NUCLEOTIDE SEQUENCE</scope>
    <source>
        <strain evidence="2">CHK178-757</strain>
    </source>
</reference>
<dbReference type="PROSITE" id="PS50995">
    <property type="entry name" value="HTH_MARR_2"/>
    <property type="match status" value="1"/>
</dbReference>
<dbReference type="GO" id="GO:0006950">
    <property type="term" value="P:response to stress"/>
    <property type="evidence" value="ECO:0007669"/>
    <property type="project" value="TreeGrafter"/>
</dbReference>
<dbReference type="InterPro" id="IPR036390">
    <property type="entry name" value="WH_DNA-bd_sf"/>
</dbReference>
<comment type="caution">
    <text evidence="2">The sequence shown here is derived from an EMBL/GenBank/DDBJ whole genome shotgun (WGS) entry which is preliminary data.</text>
</comment>
<dbReference type="Pfam" id="PF01047">
    <property type="entry name" value="MarR"/>
    <property type="match status" value="1"/>
</dbReference>
<dbReference type="PANTHER" id="PTHR33164">
    <property type="entry name" value="TRANSCRIPTIONAL REGULATOR, MARR FAMILY"/>
    <property type="match status" value="1"/>
</dbReference>
<dbReference type="InterPro" id="IPR000835">
    <property type="entry name" value="HTH_MarR-typ"/>
</dbReference>
<dbReference type="SMART" id="SM00347">
    <property type="entry name" value="HTH_MARR"/>
    <property type="match status" value="1"/>
</dbReference>
<organism evidence="2 3">
    <name type="scientific">Candidatus Scybalocola faecigallinarum</name>
    <dbReference type="NCBI Taxonomy" id="2840941"/>
    <lineage>
        <taxon>Bacteria</taxon>
        <taxon>Bacillati</taxon>
        <taxon>Bacillota</taxon>
        <taxon>Clostridia</taxon>
        <taxon>Lachnospirales</taxon>
        <taxon>Lachnospiraceae</taxon>
        <taxon>Lachnospiraceae incertae sedis</taxon>
        <taxon>Candidatus Scybalocola (ex Gilroy et al. 2021)</taxon>
    </lineage>
</organism>
<proteinExistence type="predicted"/>
<evidence type="ECO:0000313" key="3">
    <source>
        <dbReference type="Proteomes" id="UP000823927"/>
    </source>
</evidence>
<dbReference type="Gene3D" id="1.10.10.10">
    <property type="entry name" value="Winged helix-like DNA-binding domain superfamily/Winged helix DNA-binding domain"/>
    <property type="match status" value="1"/>
</dbReference>
<protein>
    <submittedName>
        <fullName evidence="2">MarR family transcriptional regulator</fullName>
    </submittedName>
</protein>
<reference evidence="2" key="2">
    <citation type="journal article" date="2021" name="PeerJ">
        <title>Extensive microbial diversity within the chicken gut microbiome revealed by metagenomics and culture.</title>
        <authorList>
            <person name="Gilroy R."/>
            <person name="Ravi A."/>
            <person name="Getino M."/>
            <person name="Pursley I."/>
            <person name="Horton D.L."/>
            <person name="Alikhan N.F."/>
            <person name="Baker D."/>
            <person name="Gharbi K."/>
            <person name="Hall N."/>
            <person name="Watson M."/>
            <person name="Adriaenssens E.M."/>
            <person name="Foster-Nyarko E."/>
            <person name="Jarju S."/>
            <person name="Secka A."/>
            <person name="Antonio M."/>
            <person name="Oren A."/>
            <person name="Chaudhuri R.R."/>
            <person name="La Ragione R."/>
            <person name="Hildebrand F."/>
            <person name="Pallen M.J."/>
        </authorList>
    </citation>
    <scope>NUCLEOTIDE SEQUENCE</scope>
    <source>
        <strain evidence="2">CHK178-757</strain>
    </source>
</reference>
<accession>A0A9D1JRR5</accession>
<feature type="domain" description="HTH marR-type" evidence="1">
    <location>
        <begin position="3"/>
        <end position="137"/>
    </location>
</feature>
<dbReference type="GO" id="GO:0003700">
    <property type="term" value="F:DNA-binding transcription factor activity"/>
    <property type="evidence" value="ECO:0007669"/>
    <property type="project" value="InterPro"/>
</dbReference>
<dbReference type="Proteomes" id="UP000823927">
    <property type="component" value="Unassembled WGS sequence"/>
</dbReference>
<dbReference type="AlphaFoldDB" id="A0A9D1JRR5"/>
<dbReference type="PRINTS" id="PR00598">
    <property type="entry name" value="HTHMARR"/>
</dbReference>
<sequence length="144" mass="16931">MEKKEIRKALMDAEFARKQLLKPYFLDLGLTLGQGQPRILRTLKTNGSMTQRELADLCRMDVTNMSRTLDRLEENGLIQRSRPQNCRRSNLIELTELGHEKAGKVVDYFQRLDEKLCRGFTEEEMEQLLRYLQRIIQNLDGEDL</sequence>
<dbReference type="InterPro" id="IPR039422">
    <property type="entry name" value="MarR/SlyA-like"/>
</dbReference>
<dbReference type="SUPFAM" id="SSF46785">
    <property type="entry name" value="Winged helix' DNA-binding domain"/>
    <property type="match status" value="1"/>
</dbReference>
<evidence type="ECO:0000259" key="1">
    <source>
        <dbReference type="PROSITE" id="PS50995"/>
    </source>
</evidence>
<dbReference type="PANTHER" id="PTHR33164:SF43">
    <property type="entry name" value="HTH-TYPE TRANSCRIPTIONAL REPRESSOR YETL"/>
    <property type="match status" value="1"/>
</dbReference>
<name>A0A9D1JRR5_9FIRM</name>
<evidence type="ECO:0000313" key="2">
    <source>
        <dbReference type="EMBL" id="HIS48552.1"/>
    </source>
</evidence>
<dbReference type="InterPro" id="IPR036388">
    <property type="entry name" value="WH-like_DNA-bd_sf"/>
</dbReference>
<dbReference type="EMBL" id="DVIT01000058">
    <property type="protein sequence ID" value="HIS48552.1"/>
    <property type="molecule type" value="Genomic_DNA"/>
</dbReference>